<dbReference type="RefSeq" id="XP_002177320.1">
    <property type="nucleotide sequence ID" value="XM_002177284.1"/>
</dbReference>
<evidence type="ECO:0000256" key="5">
    <source>
        <dbReference type="RuleBase" id="RU368084"/>
    </source>
</evidence>
<comment type="subcellular location">
    <subcellularLocation>
        <location evidence="1 5">Nucleus</location>
    </subcellularLocation>
</comment>
<name>B7FQ29_PHATC</name>
<dbReference type="eggNOG" id="KOG2928">
    <property type="taxonomic scope" value="Eukaryota"/>
</dbReference>
<feature type="domain" description="Origin recognition complex subunit 2 winged-helix" evidence="8">
    <location>
        <begin position="519"/>
        <end position="573"/>
    </location>
</feature>
<evidence type="ECO:0000256" key="3">
    <source>
        <dbReference type="ARBA" id="ARBA00022705"/>
    </source>
</evidence>
<dbReference type="GO" id="GO:0005664">
    <property type="term" value="C:nuclear origin of replication recognition complex"/>
    <property type="evidence" value="ECO:0007669"/>
    <property type="project" value="UniProtKB-UniRule"/>
</dbReference>
<dbReference type="Proteomes" id="UP000000759">
    <property type="component" value="Chromosome 1"/>
</dbReference>
<dbReference type="InterPro" id="IPR056772">
    <property type="entry name" value="RecA-like_ORC2"/>
</dbReference>
<gene>
    <name evidence="9" type="ORF">PHATRDRAFT_42935</name>
</gene>
<dbReference type="EMBL" id="CM000605">
    <property type="protein sequence ID" value="EEC51783.1"/>
    <property type="molecule type" value="Genomic_DNA"/>
</dbReference>
<dbReference type="HOGENOM" id="CLU_464227_0_0_1"/>
<comment type="similarity">
    <text evidence="2 5">Belongs to the ORC2 family.</text>
</comment>
<evidence type="ECO:0000256" key="1">
    <source>
        <dbReference type="ARBA" id="ARBA00004123"/>
    </source>
</evidence>
<evidence type="ECO:0000259" key="8">
    <source>
        <dbReference type="Pfam" id="PF24882"/>
    </source>
</evidence>
<feature type="compositionally biased region" description="Polar residues" evidence="6">
    <location>
        <begin position="205"/>
        <end position="217"/>
    </location>
</feature>
<feature type="region of interest" description="Disordered" evidence="6">
    <location>
        <begin position="125"/>
        <end position="167"/>
    </location>
</feature>
<dbReference type="InterPro" id="IPR007220">
    <property type="entry name" value="ORC2"/>
</dbReference>
<evidence type="ECO:0000256" key="4">
    <source>
        <dbReference type="ARBA" id="ARBA00023242"/>
    </source>
</evidence>
<dbReference type="STRING" id="556484.B7FQ29"/>
<dbReference type="OMA" id="HELIAMN"/>
<evidence type="ECO:0000313" key="9">
    <source>
        <dbReference type="EMBL" id="EEC51783.1"/>
    </source>
</evidence>
<comment type="function">
    <text evidence="5">Component of the origin recognition complex (ORC) that binds origins of replication. DNA-binding is ATP-dependent. ORC is required to assemble the pre-replication complex necessary to initiate DNA replication.</text>
</comment>
<dbReference type="PANTHER" id="PTHR14052">
    <property type="entry name" value="ORIGIN RECOGNITION COMPLEX SUBUNIT 2"/>
    <property type="match status" value="1"/>
</dbReference>
<proteinExistence type="inferred from homology"/>
<dbReference type="Pfam" id="PF04084">
    <property type="entry name" value="RecA-like_ORC2"/>
    <property type="match status" value="1"/>
</dbReference>
<dbReference type="PaxDb" id="2850-Phatr42935"/>
<dbReference type="Pfam" id="PF24882">
    <property type="entry name" value="WHD_ORC2"/>
    <property type="match status" value="1"/>
</dbReference>
<keyword evidence="10" id="KW-1185">Reference proteome</keyword>
<evidence type="ECO:0000313" key="10">
    <source>
        <dbReference type="Proteomes" id="UP000000759"/>
    </source>
</evidence>
<dbReference type="GO" id="GO:0003688">
    <property type="term" value="F:DNA replication origin binding"/>
    <property type="evidence" value="ECO:0007669"/>
    <property type="project" value="UniProtKB-UniRule"/>
</dbReference>
<evidence type="ECO:0000256" key="2">
    <source>
        <dbReference type="ARBA" id="ARBA00007421"/>
    </source>
</evidence>
<dbReference type="GO" id="GO:0006260">
    <property type="term" value="P:DNA replication"/>
    <property type="evidence" value="ECO:0007669"/>
    <property type="project" value="UniProtKB-UniRule"/>
</dbReference>
<reference evidence="9 10" key="1">
    <citation type="journal article" date="2008" name="Nature">
        <title>The Phaeodactylum genome reveals the evolutionary history of diatom genomes.</title>
        <authorList>
            <person name="Bowler C."/>
            <person name="Allen A.E."/>
            <person name="Badger J.H."/>
            <person name="Grimwood J."/>
            <person name="Jabbari K."/>
            <person name="Kuo A."/>
            <person name="Maheswari U."/>
            <person name="Martens C."/>
            <person name="Maumus F."/>
            <person name="Otillar R.P."/>
            <person name="Rayko E."/>
            <person name="Salamov A."/>
            <person name="Vandepoele K."/>
            <person name="Beszteri B."/>
            <person name="Gruber A."/>
            <person name="Heijde M."/>
            <person name="Katinka M."/>
            <person name="Mock T."/>
            <person name="Valentin K."/>
            <person name="Verret F."/>
            <person name="Berges J.A."/>
            <person name="Brownlee C."/>
            <person name="Cadoret J.P."/>
            <person name="Chiovitti A."/>
            <person name="Choi C.J."/>
            <person name="Coesel S."/>
            <person name="De Martino A."/>
            <person name="Detter J.C."/>
            <person name="Durkin C."/>
            <person name="Falciatore A."/>
            <person name="Fournet J."/>
            <person name="Haruta M."/>
            <person name="Huysman M.J."/>
            <person name="Jenkins B.D."/>
            <person name="Jiroutova K."/>
            <person name="Jorgensen R.E."/>
            <person name="Joubert Y."/>
            <person name="Kaplan A."/>
            <person name="Kroger N."/>
            <person name="Kroth P.G."/>
            <person name="La Roche J."/>
            <person name="Lindquist E."/>
            <person name="Lommer M."/>
            <person name="Martin-Jezequel V."/>
            <person name="Lopez P.J."/>
            <person name="Lucas S."/>
            <person name="Mangogna M."/>
            <person name="McGinnis K."/>
            <person name="Medlin L.K."/>
            <person name="Montsant A."/>
            <person name="Oudot-Le Secq M.P."/>
            <person name="Napoli C."/>
            <person name="Obornik M."/>
            <person name="Parker M.S."/>
            <person name="Petit J.L."/>
            <person name="Porcel B.M."/>
            <person name="Poulsen N."/>
            <person name="Robison M."/>
            <person name="Rychlewski L."/>
            <person name="Rynearson T.A."/>
            <person name="Schmutz J."/>
            <person name="Shapiro H."/>
            <person name="Siaut M."/>
            <person name="Stanley M."/>
            <person name="Sussman M.R."/>
            <person name="Taylor A.R."/>
            <person name="Vardi A."/>
            <person name="von Dassow P."/>
            <person name="Vyverman W."/>
            <person name="Willis A."/>
            <person name="Wyrwicz L.S."/>
            <person name="Rokhsar D.S."/>
            <person name="Weissenbach J."/>
            <person name="Armbrust E.V."/>
            <person name="Green B.R."/>
            <person name="Van de Peer Y."/>
            <person name="Grigoriev I.V."/>
        </authorList>
    </citation>
    <scope>NUCLEOTIDE SEQUENCE [LARGE SCALE GENOMIC DNA]</scope>
    <source>
        <strain evidence="9 10">CCAP 1055/1</strain>
    </source>
</reference>
<accession>B7FQ29</accession>
<dbReference type="InParanoid" id="B7FQ29"/>
<comment type="subunit">
    <text evidence="5">Component of the origin recognition complex (ORC).</text>
</comment>
<dbReference type="KEGG" id="pti:PHATRDRAFT_42935"/>
<protein>
    <recommendedName>
        <fullName evidence="5">Origin recognition complex subunit 2</fullName>
    </recommendedName>
</protein>
<evidence type="ECO:0000256" key="6">
    <source>
        <dbReference type="SAM" id="MobiDB-lite"/>
    </source>
</evidence>
<feature type="compositionally biased region" description="Basic and acidic residues" evidence="6">
    <location>
        <begin position="125"/>
        <end position="157"/>
    </location>
</feature>
<reference evidence="10" key="2">
    <citation type="submission" date="2008-08" db="EMBL/GenBank/DDBJ databases">
        <authorList>
            <consortium name="Diatom Consortium"/>
            <person name="Grigoriev I."/>
            <person name="Grimwood J."/>
            <person name="Kuo A."/>
            <person name="Otillar R.P."/>
            <person name="Salamov A."/>
            <person name="Detter J.C."/>
            <person name="Lindquist E."/>
            <person name="Shapiro H."/>
            <person name="Lucas S."/>
            <person name="Glavina del Rio T."/>
            <person name="Pitluck S."/>
            <person name="Rokhsar D."/>
            <person name="Bowler C."/>
        </authorList>
    </citation>
    <scope>GENOME REANNOTATION</scope>
    <source>
        <strain evidence="10">CCAP 1055/1</strain>
    </source>
</reference>
<dbReference type="GeneID" id="7196189"/>
<evidence type="ECO:0000259" key="7">
    <source>
        <dbReference type="Pfam" id="PF04084"/>
    </source>
</evidence>
<dbReference type="OrthoDB" id="346673at2759"/>
<feature type="region of interest" description="Disordered" evidence="6">
    <location>
        <begin position="189"/>
        <end position="218"/>
    </location>
</feature>
<dbReference type="PANTHER" id="PTHR14052:SF0">
    <property type="entry name" value="ORIGIN RECOGNITION COMPLEX SUBUNIT 2"/>
    <property type="match status" value="1"/>
</dbReference>
<sequence>METEIQSWSVEDKERFQALEARFFVQDFGKIWKPLQDAGWTYQVSNGSYISPPPFNYACATAQHVCDLLNETVVLEVYSNLQSSSLSGLGRNEEEAGSLTAEELAQLRKQAIYYYFLKRRASKSKLKDNGGEGDPSVEKDSKDKDTCTAVGHEKSFRGESPIPKGRHSLRVSSRATAVDLPHSSATTLEKGSNLYLHKNSKRTRQAQQRSALRTAATQDDAAVPLIRPSLDECAALISSYPISEVEDTENSLQERFPEWRFLLSTNHSLLFYGAGSKRNLMNEFARRELDKEGYVVIIDSTDPDVNINAVLDLLVTLFCSGTEPRPMSAIPLDNTPEVPVVGRSNPWKAPPLVERAIAIGRALARYATIGDNPTYTPIFLVFYNMDAGGMATRIAQDALASLIVNSTVANGIQSVRVIASVDLVDAPWQMWSSSTAANFSWFHQEVHTHRPYVEELTTLRDQEARQLDKRSNGKKSSFFTNETTSQASSDRILRVLQNLAPRHAEVVQILARLQLDSNQDWIEYRDFCNACKKACVIAKDSQLRAFLSELTDHELIAMNTTANANRKTVRVPHPRAQLQEILAMPRKH</sequence>
<feature type="domain" description="Origin recognition complex subunit 2 RecA-like" evidence="7">
    <location>
        <begin position="247"/>
        <end position="444"/>
    </location>
</feature>
<keyword evidence="3 5" id="KW-0235">DNA replication</keyword>
<organism evidence="9 10">
    <name type="scientific">Phaeodactylum tricornutum (strain CCAP 1055/1)</name>
    <dbReference type="NCBI Taxonomy" id="556484"/>
    <lineage>
        <taxon>Eukaryota</taxon>
        <taxon>Sar</taxon>
        <taxon>Stramenopiles</taxon>
        <taxon>Ochrophyta</taxon>
        <taxon>Bacillariophyta</taxon>
        <taxon>Bacillariophyceae</taxon>
        <taxon>Bacillariophycidae</taxon>
        <taxon>Naviculales</taxon>
        <taxon>Phaeodactylaceae</taxon>
        <taxon>Phaeodactylum</taxon>
    </lineage>
</organism>
<keyword evidence="4 5" id="KW-0539">Nucleus</keyword>
<dbReference type="InterPro" id="IPR056773">
    <property type="entry name" value="WHD_ORC2"/>
</dbReference>
<dbReference type="AlphaFoldDB" id="B7FQ29"/>